<dbReference type="KEGG" id="vne:CFK40_15895"/>
<dbReference type="InterPro" id="IPR058139">
    <property type="entry name" value="BlaC_bacilli"/>
</dbReference>
<dbReference type="NCBIfam" id="NF012167">
    <property type="entry name" value="classA_firm"/>
    <property type="match status" value="1"/>
</dbReference>
<comment type="catalytic activity">
    <reaction evidence="6">
        <text>a beta-lactam + H2O = a substituted beta-amino acid</text>
        <dbReference type="Rhea" id="RHEA:20401"/>
        <dbReference type="ChEBI" id="CHEBI:15377"/>
        <dbReference type="ChEBI" id="CHEBI:35627"/>
        <dbReference type="ChEBI" id="CHEBI:140347"/>
        <dbReference type="EC" id="3.5.2.6"/>
    </reaction>
</comment>
<evidence type="ECO:0000256" key="3">
    <source>
        <dbReference type="ARBA" id="ARBA00022729"/>
    </source>
</evidence>
<dbReference type="EC" id="3.5.2.6" evidence="2 6"/>
<evidence type="ECO:0000313" key="10">
    <source>
        <dbReference type="Proteomes" id="UP000204391"/>
    </source>
</evidence>
<dbReference type="PROSITE" id="PS00146">
    <property type="entry name" value="BETA_LACTAMASE_A"/>
    <property type="match status" value="1"/>
</dbReference>
<dbReference type="SUPFAM" id="SSF56601">
    <property type="entry name" value="beta-lactamase/transpeptidase-like"/>
    <property type="match status" value="1"/>
</dbReference>
<feature type="chain" id="PRO_5038730725" description="Beta-lactamase" evidence="7">
    <location>
        <begin position="33"/>
        <end position="309"/>
    </location>
</feature>
<evidence type="ECO:0000256" key="1">
    <source>
        <dbReference type="ARBA" id="ARBA00009009"/>
    </source>
</evidence>
<organism evidence="9 10">
    <name type="scientific">Virgibacillus necropolis</name>
    <dbReference type="NCBI Taxonomy" id="163877"/>
    <lineage>
        <taxon>Bacteria</taxon>
        <taxon>Bacillati</taxon>
        <taxon>Bacillota</taxon>
        <taxon>Bacilli</taxon>
        <taxon>Bacillales</taxon>
        <taxon>Bacillaceae</taxon>
        <taxon>Virgibacillus</taxon>
    </lineage>
</organism>
<dbReference type="GO" id="GO:0030655">
    <property type="term" value="P:beta-lactam antibiotic catabolic process"/>
    <property type="evidence" value="ECO:0007669"/>
    <property type="project" value="InterPro"/>
</dbReference>
<dbReference type="InterPro" id="IPR023650">
    <property type="entry name" value="Beta-lactam_class-A_AS"/>
</dbReference>
<dbReference type="PROSITE" id="PS51257">
    <property type="entry name" value="PROKAR_LIPOPROTEIN"/>
    <property type="match status" value="1"/>
</dbReference>
<evidence type="ECO:0000256" key="5">
    <source>
        <dbReference type="ARBA" id="ARBA00023251"/>
    </source>
</evidence>
<dbReference type="OrthoDB" id="9784149at2"/>
<comment type="similarity">
    <text evidence="1 6">Belongs to the class-A beta-lactamase family.</text>
</comment>
<sequence>MRKTNLYKSGVRKLTLYLVLLTLLILTACVNADNKTDASSEKEIETEQTINKDEKFAQLENEFDARIGVYAIDTGTNQTVKYHPDERFAYSSTFKVLAAAILLKQNDIKDLEKVVTYTKDDLVTYSPVTEKHVDTGMTLLEISEAAIRKSDNTAGNLLLEALGGPDKFKQALRNIGDDVTQPERYETELNEFTPGNKRDTSTPSTMAINLKKVALGDFLPNEKRELLIDWMKGNATGDALIRAGAPQGWKVADKSGAGSYGTRNDIAIVWPPNREPIVIAVMSRHDKENAEYNDALVAKAAEITLNALK</sequence>
<dbReference type="AlphaFoldDB" id="A0A221MFF2"/>
<evidence type="ECO:0000256" key="7">
    <source>
        <dbReference type="SAM" id="SignalP"/>
    </source>
</evidence>
<dbReference type="PANTHER" id="PTHR35333:SF3">
    <property type="entry name" value="BETA-LACTAMASE-TYPE TRANSPEPTIDASE FOLD CONTAINING PROTEIN"/>
    <property type="match status" value="1"/>
</dbReference>
<feature type="domain" description="Beta-lactamase class A catalytic" evidence="8">
    <location>
        <begin position="68"/>
        <end position="282"/>
    </location>
</feature>
<protein>
    <recommendedName>
        <fullName evidence="2 6">Beta-lactamase</fullName>
        <ecNumber evidence="2 6">3.5.2.6</ecNumber>
    </recommendedName>
</protein>
<evidence type="ECO:0000313" key="9">
    <source>
        <dbReference type="EMBL" id="ASN06396.1"/>
    </source>
</evidence>
<dbReference type="NCBIfam" id="NF033103">
    <property type="entry name" value="bla_class_A"/>
    <property type="match status" value="1"/>
</dbReference>
<dbReference type="EMBL" id="CP022437">
    <property type="protein sequence ID" value="ASN06396.1"/>
    <property type="molecule type" value="Genomic_DNA"/>
</dbReference>
<dbReference type="InterPro" id="IPR000871">
    <property type="entry name" value="Beta-lactam_class-A"/>
</dbReference>
<gene>
    <name evidence="9" type="ORF">CFK40_15895</name>
</gene>
<dbReference type="PANTHER" id="PTHR35333">
    <property type="entry name" value="BETA-LACTAMASE"/>
    <property type="match status" value="1"/>
</dbReference>
<dbReference type="Proteomes" id="UP000204391">
    <property type="component" value="Chromosome"/>
</dbReference>
<feature type="signal peptide" evidence="7">
    <location>
        <begin position="1"/>
        <end position="32"/>
    </location>
</feature>
<dbReference type="PRINTS" id="PR00118">
    <property type="entry name" value="BLACTAMASEA"/>
</dbReference>
<dbReference type="InterPro" id="IPR012338">
    <property type="entry name" value="Beta-lactam/transpept-like"/>
</dbReference>
<dbReference type="Gene3D" id="3.40.710.10">
    <property type="entry name" value="DD-peptidase/beta-lactamase superfamily"/>
    <property type="match status" value="1"/>
</dbReference>
<dbReference type="InterPro" id="IPR045155">
    <property type="entry name" value="Beta-lactam_cat"/>
</dbReference>
<keyword evidence="3 7" id="KW-0732">Signal</keyword>
<evidence type="ECO:0000256" key="6">
    <source>
        <dbReference type="RuleBase" id="RU361140"/>
    </source>
</evidence>
<evidence type="ECO:0000256" key="2">
    <source>
        <dbReference type="ARBA" id="ARBA00012865"/>
    </source>
</evidence>
<dbReference type="Pfam" id="PF13354">
    <property type="entry name" value="Beta-lactamase2"/>
    <property type="match status" value="1"/>
</dbReference>
<dbReference type="GO" id="GO:0008800">
    <property type="term" value="F:beta-lactamase activity"/>
    <property type="evidence" value="ECO:0007669"/>
    <property type="project" value="UniProtKB-UniRule"/>
</dbReference>
<name>A0A221MFF2_9BACI</name>
<reference evidence="9 10" key="1">
    <citation type="journal article" date="2003" name="Int. J. Syst. Evol. Microbiol.">
        <title>Virgibacillus carmonensis sp. nov., Virgibacillus necropolis sp. nov. and Virgibacillus picturae sp. nov., three novel species isolated from deteriorated mural paintings, transfer of the species of the genus salibacillus to Virgibacillus, as Virgibacillus marismortui comb. nov. and Virgibacillus salexigens comb. nov., and emended description of the genus Virgibacillus.</title>
        <authorList>
            <person name="Heyrman J."/>
            <person name="Logan N.A."/>
            <person name="Busse H.J."/>
            <person name="Balcaen A."/>
            <person name="Lebbe L."/>
            <person name="Rodriguez-Diaz M."/>
            <person name="Swings J."/>
            <person name="De Vos P."/>
        </authorList>
    </citation>
    <scope>NUCLEOTIDE SEQUENCE [LARGE SCALE GENOMIC DNA]</scope>
    <source>
        <strain evidence="9 10">LMG 19488</strain>
    </source>
</reference>
<dbReference type="GO" id="GO:0046677">
    <property type="term" value="P:response to antibiotic"/>
    <property type="evidence" value="ECO:0007669"/>
    <property type="project" value="UniProtKB-UniRule"/>
</dbReference>
<keyword evidence="10" id="KW-1185">Reference proteome</keyword>
<keyword evidence="5 6" id="KW-0046">Antibiotic resistance</keyword>
<evidence type="ECO:0000259" key="8">
    <source>
        <dbReference type="Pfam" id="PF13354"/>
    </source>
</evidence>
<evidence type="ECO:0000256" key="4">
    <source>
        <dbReference type="ARBA" id="ARBA00022801"/>
    </source>
</evidence>
<keyword evidence="4 6" id="KW-0378">Hydrolase</keyword>
<accession>A0A221MFF2</accession>
<proteinExistence type="inferred from homology"/>